<reference evidence="1" key="1">
    <citation type="submission" date="2014-09" db="EMBL/GenBank/DDBJ databases">
        <title>Genome sequence of the luminous mushroom Mycena chlorophos for searching fungal bioluminescence genes.</title>
        <authorList>
            <person name="Tanaka Y."/>
            <person name="Kasuga D."/>
            <person name="Oba Y."/>
            <person name="Hase S."/>
            <person name="Sato K."/>
            <person name="Oba Y."/>
            <person name="Sakakibara Y."/>
        </authorList>
    </citation>
    <scope>NUCLEOTIDE SEQUENCE</scope>
</reference>
<proteinExistence type="predicted"/>
<evidence type="ECO:0000313" key="2">
    <source>
        <dbReference type="Proteomes" id="UP000815677"/>
    </source>
</evidence>
<dbReference type="EMBL" id="DF837921">
    <property type="protein sequence ID" value="GAT42424.1"/>
    <property type="molecule type" value="Genomic_DNA"/>
</dbReference>
<evidence type="ECO:0000313" key="1">
    <source>
        <dbReference type="EMBL" id="GAT42424.1"/>
    </source>
</evidence>
<gene>
    <name evidence="1" type="ORF">MCHLO_00139</name>
</gene>
<accession>A0ABQ0KU67</accession>
<sequence length="177" mass="19792">MQIQDLPPELLSLIFEHSAADLDLKASSYVIPLTSSHVSMHWRAVALSTLDLWSFIFISPSSNGLQLRPSIQLVKRWLVRSGQRPLVFRITLQTDDNPGHGPVPGLNPNAVLRLLATHSYRWQKIAICVAEESHLEGLPACRAPNLVSMRVDYHIQSGLVIPIVPGVQLRTLEWKIP</sequence>
<name>A0ABQ0KU67_MYCCL</name>
<keyword evidence="2" id="KW-1185">Reference proteome</keyword>
<dbReference type="Proteomes" id="UP000815677">
    <property type="component" value="Unassembled WGS sequence"/>
</dbReference>
<evidence type="ECO:0008006" key="3">
    <source>
        <dbReference type="Google" id="ProtNLM"/>
    </source>
</evidence>
<protein>
    <recommendedName>
        <fullName evidence="3">F-box domain-containing protein</fullName>
    </recommendedName>
</protein>
<organism evidence="1 2">
    <name type="scientific">Mycena chlorophos</name>
    <name type="common">Agaric fungus</name>
    <name type="synonym">Agaricus chlorophos</name>
    <dbReference type="NCBI Taxonomy" id="658473"/>
    <lineage>
        <taxon>Eukaryota</taxon>
        <taxon>Fungi</taxon>
        <taxon>Dikarya</taxon>
        <taxon>Basidiomycota</taxon>
        <taxon>Agaricomycotina</taxon>
        <taxon>Agaricomycetes</taxon>
        <taxon>Agaricomycetidae</taxon>
        <taxon>Agaricales</taxon>
        <taxon>Marasmiineae</taxon>
        <taxon>Mycenaceae</taxon>
        <taxon>Mycena</taxon>
    </lineage>
</organism>